<evidence type="ECO:0000313" key="1">
    <source>
        <dbReference type="EMBL" id="SJM64531.1"/>
    </source>
</evidence>
<dbReference type="AlphaFoldDB" id="A0A1R4G8L4"/>
<accession>A0A1R4G8L4</accession>
<sequence>MPLHMIKLCVGVAEVETLEANAARSDWRIVHTRMTPKRAAEIEDGGSLYWVMKGVVTCRQRILDITTIGEGKASRCEIKLDSQVIRTAPLARRPFQGWRYFEKDVPPDLSVAEPTDLPPDLARELRELGAW</sequence>
<proteinExistence type="predicted"/>
<dbReference type="OrthoDB" id="9798292at2"/>
<evidence type="ECO:0008006" key="3">
    <source>
        <dbReference type="Google" id="ProtNLM"/>
    </source>
</evidence>
<protein>
    <recommendedName>
        <fullName evidence="3">DUF1489 family protein</fullName>
    </recommendedName>
</protein>
<name>A0A1R4G8L4_BREDI</name>
<dbReference type="EMBL" id="FUIE01000055">
    <property type="protein sequence ID" value="SJM64531.1"/>
    <property type="molecule type" value="Genomic_DNA"/>
</dbReference>
<organism evidence="1 2">
    <name type="scientific">Brevundimonas diminuta 3F5N</name>
    <dbReference type="NCBI Taxonomy" id="1255603"/>
    <lineage>
        <taxon>Bacteria</taxon>
        <taxon>Pseudomonadati</taxon>
        <taxon>Pseudomonadota</taxon>
        <taxon>Alphaproteobacteria</taxon>
        <taxon>Caulobacterales</taxon>
        <taxon>Caulobacteraceae</taxon>
        <taxon>Brevundimonas</taxon>
    </lineage>
</organism>
<reference evidence="1 2" key="1">
    <citation type="submission" date="2017-02" db="EMBL/GenBank/DDBJ databases">
        <authorList>
            <person name="Peterson S.W."/>
        </authorList>
    </citation>
    <scope>NUCLEOTIDE SEQUENCE [LARGE SCALE GENOMIC DNA]</scope>
    <source>
        <strain evidence="1 2">3F5N</strain>
    </source>
</reference>
<gene>
    <name evidence="1" type="ORF">FM111_10515</name>
</gene>
<dbReference type="PIRSF" id="PIRSF032025">
    <property type="entry name" value="UCP032025"/>
    <property type="match status" value="1"/>
</dbReference>
<dbReference type="RefSeq" id="WP_087140920.1">
    <property type="nucleotide sequence ID" value="NZ_FUIE01000055.1"/>
</dbReference>
<dbReference type="Proteomes" id="UP000195766">
    <property type="component" value="Unassembled WGS sequence"/>
</dbReference>
<dbReference type="InterPro" id="IPR008320">
    <property type="entry name" value="UCP032025"/>
</dbReference>
<dbReference type="Pfam" id="PF07370">
    <property type="entry name" value="DUF1489"/>
    <property type="match status" value="1"/>
</dbReference>
<evidence type="ECO:0000313" key="2">
    <source>
        <dbReference type="Proteomes" id="UP000195766"/>
    </source>
</evidence>